<keyword evidence="2" id="KW-0378">Hydrolase</keyword>
<dbReference type="Gene3D" id="3.40.50.1820">
    <property type="entry name" value="alpha/beta hydrolase"/>
    <property type="match status" value="1"/>
</dbReference>
<gene>
    <name evidence="2" type="ORF">K466DRAFT_599831</name>
</gene>
<organism evidence="2 3">
    <name type="scientific">Polyporus arcularius HHB13444</name>
    <dbReference type="NCBI Taxonomy" id="1314778"/>
    <lineage>
        <taxon>Eukaryota</taxon>
        <taxon>Fungi</taxon>
        <taxon>Dikarya</taxon>
        <taxon>Basidiomycota</taxon>
        <taxon>Agaricomycotina</taxon>
        <taxon>Agaricomycetes</taxon>
        <taxon>Polyporales</taxon>
        <taxon>Polyporaceae</taxon>
        <taxon>Polyporus</taxon>
    </lineage>
</organism>
<protein>
    <submittedName>
        <fullName evidence="2">Alpha/beta-hydrolase</fullName>
    </submittedName>
</protein>
<keyword evidence="3" id="KW-1185">Reference proteome</keyword>
<name>A0A5C3PCR1_9APHY</name>
<dbReference type="SUPFAM" id="SSF53474">
    <property type="entry name" value="alpha/beta-Hydrolases"/>
    <property type="match status" value="1"/>
</dbReference>
<sequence length="277" mass="30483">MVVVVFEDDFSERPTATSSMAPAPPPSSMSTTTSRRHRDLKTLFNGNEVAGFLFQFPTPGTDMSSRTSTTTHAFDLADVPFIIGNVKDEGVLFALDSFNNITTDDDFVSYISQRSFPGASPADLQKLLQLYPAAPAAGSPFGTGSAYAYTPQYKRINALQGDWFFVAPRRLLLERISSTHTAYDFLSARVNVPTLGYPHAHDLLLAFAPDDMTDYFIRFVNTLDPNADTGVQWPRYDTTARATLKFGDGDVPLSIIVDDERLAGMRELSALSLRFPA</sequence>
<proteinExistence type="predicted"/>
<dbReference type="STRING" id="1314778.A0A5C3PCR1"/>
<evidence type="ECO:0000313" key="3">
    <source>
        <dbReference type="Proteomes" id="UP000308197"/>
    </source>
</evidence>
<feature type="region of interest" description="Disordered" evidence="1">
    <location>
        <begin position="14"/>
        <end position="35"/>
    </location>
</feature>
<dbReference type="GO" id="GO:0016787">
    <property type="term" value="F:hydrolase activity"/>
    <property type="evidence" value="ECO:0007669"/>
    <property type="project" value="UniProtKB-KW"/>
</dbReference>
<dbReference type="InterPro" id="IPR029058">
    <property type="entry name" value="AB_hydrolase_fold"/>
</dbReference>
<evidence type="ECO:0000256" key="1">
    <source>
        <dbReference type="SAM" id="MobiDB-lite"/>
    </source>
</evidence>
<reference evidence="2 3" key="1">
    <citation type="journal article" date="2019" name="Nat. Ecol. Evol.">
        <title>Megaphylogeny resolves global patterns of mushroom evolution.</title>
        <authorList>
            <person name="Varga T."/>
            <person name="Krizsan K."/>
            <person name="Foldi C."/>
            <person name="Dima B."/>
            <person name="Sanchez-Garcia M."/>
            <person name="Sanchez-Ramirez S."/>
            <person name="Szollosi G.J."/>
            <person name="Szarkandi J.G."/>
            <person name="Papp V."/>
            <person name="Albert L."/>
            <person name="Andreopoulos W."/>
            <person name="Angelini C."/>
            <person name="Antonin V."/>
            <person name="Barry K.W."/>
            <person name="Bougher N.L."/>
            <person name="Buchanan P."/>
            <person name="Buyck B."/>
            <person name="Bense V."/>
            <person name="Catcheside P."/>
            <person name="Chovatia M."/>
            <person name="Cooper J."/>
            <person name="Damon W."/>
            <person name="Desjardin D."/>
            <person name="Finy P."/>
            <person name="Geml J."/>
            <person name="Haridas S."/>
            <person name="Hughes K."/>
            <person name="Justo A."/>
            <person name="Karasinski D."/>
            <person name="Kautmanova I."/>
            <person name="Kiss B."/>
            <person name="Kocsube S."/>
            <person name="Kotiranta H."/>
            <person name="LaButti K.M."/>
            <person name="Lechner B.E."/>
            <person name="Liimatainen K."/>
            <person name="Lipzen A."/>
            <person name="Lukacs Z."/>
            <person name="Mihaltcheva S."/>
            <person name="Morgado L.N."/>
            <person name="Niskanen T."/>
            <person name="Noordeloos M.E."/>
            <person name="Ohm R.A."/>
            <person name="Ortiz-Santana B."/>
            <person name="Ovrebo C."/>
            <person name="Racz N."/>
            <person name="Riley R."/>
            <person name="Savchenko A."/>
            <person name="Shiryaev A."/>
            <person name="Soop K."/>
            <person name="Spirin V."/>
            <person name="Szebenyi C."/>
            <person name="Tomsovsky M."/>
            <person name="Tulloss R.E."/>
            <person name="Uehling J."/>
            <person name="Grigoriev I.V."/>
            <person name="Vagvolgyi C."/>
            <person name="Papp T."/>
            <person name="Martin F.M."/>
            <person name="Miettinen O."/>
            <person name="Hibbett D.S."/>
            <person name="Nagy L.G."/>
        </authorList>
    </citation>
    <scope>NUCLEOTIDE SEQUENCE [LARGE SCALE GENOMIC DNA]</scope>
    <source>
        <strain evidence="2 3">HHB13444</strain>
    </source>
</reference>
<dbReference type="Proteomes" id="UP000308197">
    <property type="component" value="Unassembled WGS sequence"/>
</dbReference>
<dbReference type="EMBL" id="ML211172">
    <property type="protein sequence ID" value="TFK87021.1"/>
    <property type="molecule type" value="Genomic_DNA"/>
</dbReference>
<dbReference type="AlphaFoldDB" id="A0A5C3PCR1"/>
<evidence type="ECO:0000313" key="2">
    <source>
        <dbReference type="EMBL" id="TFK87021.1"/>
    </source>
</evidence>
<accession>A0A5C3PCR1</accession>
<dbReference type="InParanoid" id="A0A5C3PCR1"/>